<gene>
    <name evidence="2" type="ORF">XpopCFBP1817_20045</name>
</gene>
<dbReference type="Proteomes" id="UP000239939">
    <property type="component" value="Unassembled WGS sequence"/>
</dbReference>
<keyword evidence="1" id="KW-0472">Membrane</keyword>
<comment type="caution">
    <text evidence="2">The sequence shown here is derived from an EMBL/GenBank/DDBJ whole genome shotgun (WGS) entry which is preliminary data.</text>
</comment>
<proteinExistence type="predicted"/>
<dbReference type="EMBL" id="MDEJ01000244">
    <property type="protein sequence ID" value="PPU84531.1"/>
    <property type="molecule type" value="Genomic_DNA"/>
</dbReference>
<feature type="transmembrane region" description="Helical" evidence="1">
    <location>
        <begin position="100"/>
        <end position="119"/>
    </location>
</feature>
<dbReference type="AlphaFoldDB" id="A0A2S7E502"/>
<evidence type="ECO:0000256" key="1">
    <source>
        <dbReference type="SAM" id="Phobius"/>
    </source>
</evidence>
<dbReference type="RefSeq" id="WP_128418460.1">
    <property type="nucleotide sequence ID" value="NZ_MDEJ01000244.1"/>
</dbReference>
<protein>
    <submittedName>
        <fullName evidence="2">Uncharacterized protein</fullName>
    </submittedName>
</protein>
<evidence type="ECO:0000313" key="3">
    <source>
        <dbReference type="Proteomes" id="UP000239939"/>
    </source>
</evidence>
<keyword evidence="1" id="KW-1133">Transmembrane helix</keyword>
<feature type="transmembrane region" description="Helical" evidence="1">
    <location>
        <begin position="59"/>
        <end position="79"/>
    </location>
</feature>
<sequence length="160" mass="17491">MSKSIARIYVNGIEVGSLPAETYQEIVKSLHKDRRLYLAWAVAAAGSIVRLLLKFYSSLPSVVVGLFLLLAVLTPDTLTGVLTDLRAAAPSAITEGLRKLLGFISMVAMLTAPFVALLAPEYFRFQSPFDVALNRQIRSLLEVPTEGSLRIVIETPKDSE</sequence>
<keyword evidence="1" id="KW-0812">Transmembrane</keyword>
<name>A0A2S7E502_9XANT</name>
<keyword evidence="3" id="KW-1185">Reference proteome</keyword>
<reference evidence="3" key="1">
    <citation type="submission" date="2016-08" db="EMBL/GenBank/DDBJ databases">
        <authorList>
            <person name="Merda D."/>
            <person name="Briand M."/>
            <person name="Taghouti G."/>
            <person name="Carrere S."/>
            <person name="Gouzy J."/>
            <person name="Portier P."/>
            <person name="Jacques M.-A."/>
            <person name="Fischer-Le Saux M."/>
        </authorList>
    </citation>
    <scope>NUCLEOTIDE SEQUENCE [LARGE SCALE GENOMIC DNA]</scope>
    <source>
        <strain evidence="3">CFBP1817</strain>
    </source>
</reference>
<accession>A0A2S7E502</accession>
<feature type="transmembrane region" description="Helical" evidence="1">
    <location>
        <begin position="36"/>
        <end position="53"/>
    </location>
</feature>
<organism evidence="2 3">
    <name type="scientific">Xanthomonas populi</name>
    <dbReference type="NCBI Taxonomy" id="53414"/>
    <lineage>
        <taxon>Bacteria</taxon>
        <taxon>Pseudomonadati</taxon>
        <taxon>Pseudomonadota</taxon>
        <taxon>Gammaproteobacteria</taxon>
        <taxon>Lysobacterales</taxon>
        <taxon>Lysobacteraceae</taxon>
        <taxon>Xanthomonas</taxon>
    </lineage>
</organism>
<dbReference type="OrthoDB" id="7032399at2"/>
<evidence type="ECO:0000313" key="2">
    <source>
        <dbReference type="EMBL" id="PPU84531.1"/>
    </source>
</evidence>